<feature type="domain" description="Major facilitator superfamily (MFS) profile" evidence="5">
    <location>
        <begin position="1"/>
        <end position="398"/>
    </location>
</feature>
<dbReference type="PANTHER" id="PTHR11360">
    <property type="entry name" value="MONOCARBOXYLATE TRANSPORTER"/>
    <property type="match status" value="1"/>
</dbReference>
<dbReference type="AlphaFoldDB" id="A0A329EIN7"/>
<dbReference type="InterPro" id="IPR011701">
    <property type="entry name" value="MFS"/>
</dbReference>
<organism evidence="6 7">
    <name type="scientific">Vibrio diazotrophicus</name>
    <dbReference type="NCBI Taxonomy" id="685"/>
    <lineage>
        <taxon>Bacteria</taxon>
        <taxon>Pseudomonadati</taxon>
        <taxon>Pseudomonadota</taxon>
        <taxon>Gammaproteobacteria</taxon>
        <taxon>Vibrionales</taxon>
        <taxon>Vibrionaceae</taxon>
        <taxon>Vibrio</taxon>
    </lineage>
</organism>
<dbReference type="InterPro" id="IPR050327">
    <property type="entry name" value="Proton-linked_MCT"/>
</dbReference>
<feature type="transmembrane region" description="Helical" evidence="4">
    <location>
        <begin position="45"/>
        <end position="62"/>
    </location>
</feature>
<name>A0A329EIN7_VIBDI</name>
<keyword evidence="2 4" id="KW-1133">Transmembrane helix</keyword>
<comment type="caution">
    <text evidence="6">The sequence shown here is derived from an EMBL/GenBank/DDBJ whole genome shotgun (WGS) entry which is preliminary data.</text>
</comment>
<proteinExistence type="predicted"/>
<dbReference type="GO" id="GO:0022857">
    <property type="term" value="F:transmembrane transporter activity"/>
    <property type="evidence" value="ECO:0007669"/>
    <property type="project" value="InterPro"/>
</dbReference>
<dbReference type="CDD" id="cd17353">
    <property type="entry name" value="MFS_OFA_like"/>
    <property type="match status" value="1"/>
</dbReference>
<feature type="transmembrane region" description="Helical" evidence="4">
    <location>
        <begin position="137"/>
        <end position="157"/>
    </location>
</feature>
<dbReference type="InterPro" id="IPR036259">
    <property type="entry name" value="MFS_trans_sf"/>
</dbReference>
<dbReference type="SUPFAM" id="SSF103473">
    <property type="entry name" value="MFS general substrate transporter"/>
    <property type="match status" value="1"/>
</dbReference>
<dbReference type="Gene3D" id="1.20.1250.20">
    <property type="entry name" value="MFS general substrate transporter like domains"/>
    <property type="match status" value="2"/>
</dbReference>
<feature type="transmembrane region" description="Helical" evidence="4">
    <location>
        <begin position="309"/>
        <end position="332"/>
    </location>
</feature>
<dbReference type="Pfam" id="PF07690">
    <property type="entry name" value="MFS_1"/>
    <property type="match status" value="1"/>
</dbReference>
<evidence type="ECO:0000313" key="6">
    <source>
        <dbReference type="EMBL" id="RAS62614.1"/>
    </source>
</evidence>
<feature type="transmembrane region" description="Helical" evidence="4">
    <location>
        <begin position="163"/>
        <end position="183"/>
    </location>
</feature>
<dbReference type="EMBL" id="QLTR01000014">
    <property type="protein sequence ID" value="RAS62614.1"/>
    <property type="molecule type" value="Genomic_DNA"/>
</dbReference>
<feature type="transmembrane region" description="Helical" evidence="4">
    <location>
        <begin position="222"/>
        <end position="246"/>
    </location>
</feature>
<reference evidence="6 7" key="1">
    <citation type="submission" date="2018-06" db="EMBL/GenBank/DDBJ databases">
        <title>Freshwater and sediment microbial communities from various areas in North America, analyzing microbe dynamics in response to fracking.</title>
        <authorList>
            <person name="Lamendella R."/>
        </authorList>
    </citation>
    <scope>NUCLEOTIDE SEQUENCE [LARGE SCALE GENOMIC DNA]</scope>
    <source>
        <strain evidence="6 7">99A</strain>
    </source>
</reference>
<evidence type="ECO:0000256" key="1">
    <source>
        <dbReference type="ARBA" id="ARBA00022692"/>
    </source>
</evidence>
<evidence type="ECO:0000256" key="4">
    <source>
        <dbReference type="SAM" id="Phobius"/>
    </source>
</evidence>
<evidence type="ECO:0000313" key="7">
    <source>
        <dbReference type="Proteomes" id="UP000248729"/>
    </source>
</evidence>
<evidence type="ECO:0000259" key="5">
    <source>
        <dbReference type="PROSITE" id="PS50850"/>
    </source>
</evidence>
<dbReference type="Proteomes" id="UP000248729">
    <property type="component" value="Unassembled WGS sequence"/>
</dbReference>
<keyword evidence="3 4" id="KW-0472">Membrane</keyword>
<keyword evidence="1 4" id="KW-0812">Transmembrane</keyword>
<evidence type="ECO:0000256" key="3">
    <source>
        <dbReference type="ARBA" id="ARBA00023136"/>
    </source>
</evidence>
<sequence length="406" mass="43381">MIMNNKAIRILAAGCGINLCIGVLYTWSVFKNALIDLGWTHTQASLPYTITIVTLSFALLVAGRIQDQFGPKKVLMLGTLTAGIGMMLSSLSVSPINLCLSFGVLTGTGIGFSYACLNPTAMKWFHSSRKGMVNGTLATAFGLAALYLAPLTSFLITKFDLQVSLRILGVGLLVIAFPLACFFTNPPLDFKPTAAKAKQKSQASKQSDDTVWRDMLATRPFYLLWFAYAFGASAGLMIIANITTIAAEQASIMNGAYLVVALAIFNSGGRLATGLLSDKIGALKTLSFAMLLQAVNMLLFSQFDSSFTLIIGVGLAGIGYGTLLAVFPSVIADLYGLKNFGTNYGILYTAWGIGGFIGPMLAGWSVDTFGHYDLAYFLCAALVFVAAILLLRIKPTERPIQATNLI</sequence>
<dbReference type="PANTHER" id="PTHR11360:SF304">
    <property type="entry name" value="MFS DOMAIN-CONTAINING PROTEIN"/>
    <property type="match status" value="1"/>
</dbReference>
<dbReference type="InterPro" id="IPR020846">
    <property type="entry name" value="MFS_dom"/>
</dbReference>
<feature type="transmembrane region" description="Helical" evidence="4">
    <location>
        <begin position="344"/>
        <end position="362"/>
    </location>
</feature>
<feature type="transmembrane region" description="Helical" evidence="4">
    <location>
        <begin position="252"/>
        <end position="273"/>
    </location>
</feature>
<dbReference type="PROSITE" id="PS50850">
    <property type="entry name" value="MFS"/>
    <property type="match status" value="1"/>
</dbReference>
<feature type="transmembrane region" description="Helical" evidence="4">
    <location>
        <begin position="374"/>
        <end position="391"/>
    </location>
</feature>
<protein>
    <submittedName>
        <fullName evidence="6">Nitrate/nitrite transporter NarK</fullName>
    </submittedName>
</protein>
<feature type="transmembrane region" description="Helical" evidence="4">
    <location>
        <begin position="74"/>
        <end position="94"/>
    </location>
</feature>
<feature type="transmembrane region" description="Helical" evidence="4">
    <location>
        <begin position="7"/>
        <end position="25"/>
    </location>
</feature>
<evidence type="ECO:0000256" key="2">
    <source>
        <dbReference type="ARBA" id="ARBA00022989"/>
    </source>
</evidence>
<accession>A0A329EIN7</accession>
<gene>
    <name evidence="6" type="ORF">DET48_1148</name>
</gene>